<proteinExistence type="predicted"/>
<dbReference type="EMBL" id="JBAWKC010000001">
    <property type="protein sequence ID" value="MFH6767957.1"/>
    <property type="molecule type" value="Genomic_DNA"/>
</dbReference>
<keyword evidence="3" id="KW-1185">Reference proteome</keyword>
<gene>
    <name evidence="2" type="ORF">V8G56_04345</name>
</gene>
<sequence>MKTLIKQIKILALAMALIFSMEAYAQKEAKTHNVFLRVYNLEGKKISKGSIIFINDSLLGLKNSSDKIAISMKDIGFIKTKRSAGNNVLIGAASGATLGVIMGVSSADPDSWIFGYTAGEGALVFGSLGAIGGGAIGGLTSLFKKSETHIINGSEVNWNSFKKKIGAQMFK</sequence>
<name>A0ABW7MQG0_9FLAO</name>
<protein>
    <recommendedName>
        <fullName evidence="4">Glycine zipper family protein</fullName>
    </recommendedName>
</protein>
<evidence type="ECO:0000256" key="1">
    <source>
        <dbReference type="SAM" id="SignalP"/>
    </source>
</evidence>
<feature type="chain" id="PRO_5046127343" description="Glycine zipper family protein" evidence="1">
    <location>
        <begin position="26"/>
        <end position="171"/>
    </location>
</feature>
<evidence type="ECO:0000313" key="3">
    <source>
        <dbReference type="Proteomes" id="UP001610104"/>
    </source>
</evidence>
<accession>A0ABW7MQG0</accession>
<evidence type="ECO:0008006" key="4">
    <source>
        <dbReference type="Google" id="ProtNLM"/>
    </source>
</evidence>
<dbReference type="RefSeq" id="WP_395437231.1">
    <property type="nucleotide sequence ID" value="NZ_JBAWKC010000001.1"/>
</dbReference>
<feature type="signal peptide" evidence="1">
    <location>
        <begin position="1"/>
        <end position="25"/>
    </location>
</feature>
<organism evidence="2 3">
    <name type="scientific">Gaetbulibacter aquiaggeris</name>
    <dbReference type="NCBI Taxonomy" id="1735373"/>
    <lineage>
        <taxon>Bacteria</taxon>
        <taxon>Pseudomonadati</taxon>
        <taxon>Bacteroidota</taxon>
        <taxon>Flavobacteriia</taxon>
        <taxon>Flavobacteriales</taxon>
        <taxon>Flavobacteriaceae</taxon>
        <taxon>Gaetbulibacter</taxon>
    </lineage>
</organism>
<comment type="caution">
    <text evidence="2">The sequence shown here is derived from an EMBL/GenBank/DDBJ whole genome shotgun (WGS) entry which is preliminary data.</text>
</comment>
<keyword evidence="1" id="KW-0732">Signal</keyword>
<dbReference type="Proteomes" id="UP001610104">
    <property type="component" value="Unassembled WGS sequence"/>
</dbReference>
<reference evidence="2 3" key="1">
    <citation type="submission" date="2024-02" db="EMBL/GenBank/DDBJ databases">
        <title>A Gaetbulibacter species isolated from tidal flats and genomic insights of their niches.</title>
        <authorList>
            <person name="Ye Y."/>
        </authorList>
    </citation>
    <scope>NUCLEOTIDE SEQUENCE [LARGE SCALE GENOMIC DNA]</scope>
    <source>
        <strain evidence="2 3">KEM-8</strain>
    </source>
</reference>
<evidence type="ECO:0000313" key="2">
    <source>
        <dbReference type="EMBL" id="MFH6767957.1"/>
    </source>
</evidence>